<reference evidence="2" key="1">
    <citation type="submission" date="2018-12" db="EMBL/GenBank/DDBJ databases">
        <title>Tengunoibacter tsumagoiensis gen. nov., sp. nov., Dictyobacter kobayashii sp. nov., D. alpinus sp. nov., and D. joshuensis sp. nov. and description of Dictyobacteraceae fam. nov. within the order Ktedonobacterales isolated from Tengu-no-mugimeshi.</title>
        <authorList>
            <person name="Wang C.M."/>
            <person name="Zheng Y."/>
            <person name="Sakai Y."/>
            <person name="Toyoda A."/>
            <person name="Minakuchi Y."/>
            <person name="Abe K."/>
            <person name="Yokota A."/>
            <person name="Yabe S."/>
        </authorList>
    </citation>
    <scope>NUCLEOTIDE SEQUENCE [LARGE SCALE GENOMIC DNA]</scope>
    <source>
        <strain evidence="2">Uno11</strain>
    </source>
</reference>
<comment type="caution">
    <text evidence="1">The sequence shown here is derived from an EMBL/GenBank/DDBJ whole genome shotgun (WGS) entry which is preliminary data.</text>
</comment>
<dbReference type="EMBL" id="BIFS01000002">
    <property type="protein sequence ID" value="GCE23867.1"/>
    <property type="molecule type" value="Genomic_DNA"/>
</dbReference>
<keyword evidence="2" id="KW-1185">Reference proteome</keyword>
<accession>A0A402AXP6</accession>
<gene>
    <name evidence="1" type="ORF">KDK_76670</name>
</gene>
<evidence type="ECO:0000313" key="1">
    <source>
        <dbReference type="EMBL" id="GCE23867.1"/>
    </source>
</evidence>
<dbReference type="InterPro" id="IPR006059">
    <property type="entry name" value="SBP"/>
</dbReference>
<dbReference type="Pfam" id="PF01547">
    <property type="entry name" value="SBP_bac_1"/>
    <property type="match status" value="1"/>
</dbReference>
<dbReference type="Proteomes" id="UP000287188">
    <property type="component" value="Unassembled WGS sequence"/>
</dbReference>
<dbReference type="AlphaFoldDB" id="A0A402AXP6"/>
<dbReference type="Gene3D" id="3.40.190.10">
    <property type="entry name" value="Periplasmic binding protein-like II"/>
    <property type="match status" value="1"/>
</dbReference>
<protein>
    <recommendedName>
        <fullName evidence="3">Extracellular solute-binding protein</fullName>
    </recommendedName>
</protein>
<sequence>MAKNPNYGITPIFTIKQSVITGGVNSLAVYKGSKNQQAAWQFLKWATQTNPEISFAKFSDIPAEKNAFSQLSSYLQPPKFAPTMETAFQSFQPSLMTTKDQLATTLGDIITDMMAGKLTPAQAAAKMEQQGNSILASA</sequence>
<name>A0A402AXP6_9CHLR</name>
<organism evidence="1 2">
    <name type="scientific">Dictyobacter kobayashii</name>
    <dbReference type="NCBI Taxonomy" id="2014872"/>
    <lineage>
        <taxon>Bacteria</taxon>
        <taxon>Bacillati</taxon>
        <taxon>Chloroflexota</taxon>
        <taxon>Ktedonobacteria</taxon>
        <taxon>Ktedonobacterales</taxon>
        <taxon>Dictyobacteraceae</taxon>
        <taxon>Dictyobacter</taxon>
    </lineage>
</organism>
<proteinExistence type="predicted"/>
<evidence type="ECO:0008006" key="3">
    <source>
        <dbReference type="Google" id="ProtNLM"/>
    </source>
</evidence>
<dbReference type="SUPFAM" id="SSF53850">
    <property type="entry name" value="Periplasmic binding protein-like II"/>
    <property type="match status" value="1"/>
</dbReference>
<evidence type="ECO:0000313" key="2">
    <source>
        <dbReference type="Proteomes" id="UP000287188"/>
    </source>
</evidence>